<dbReference type="GO" id="GO:0005737">
    <property type="term" value="C:cytoplasm"/>
    <property type="evidence" value="ECO:0007669"/>
    <property type="project" value="UniProtKB-SubCell"/>
</dbReference>
<proteinExistence type="inferred from homology"/>
<protein>
    <recommendedName>
        <fullName evidence="3">non-specific protein-tyrosine kinase</fullName>
        <ecNumber evidence="3">2.7.10.2</ecNumber>
    </recommendedName>
</protein>
<dbReference type="Gene3D" id="1.10.510.10">
    <property type="entry name" value="Transferase(Phosphotransferase) domain 1"/>
    <property type="match status" value="1"/>
</dbReference>
<dbReference type="SMART" id="SM00252">
    <property type="entry name" value="SH2"/>
    <property type="match status" value="1"/>
</dbReference>
<dbReference type="PIRSF" id="PIRSF000632">
    <property type="entry name" value="TyrPK_fps"/>
    <property type="match status" value="1"/>
</dbReference>
<feature type="domain" description="Protein kinase" evidence="24">
    <location>
        <begin position="704"/>
        <end position="959"/>
    </location>
</feature>
<dbReference type="SMART" id="SM00219">
    <property type="entry name" value="TyrKc"/>
    <property type="match status" value="1"/>
</dbReference>
<keyword evidence="6" id="KW-0597">Phosphoprotein</keyword>
<dbReference type="Gene3D" id="3.30.505.10">
    <property type="entry name" value="SH2 domain"/>
    <property type="match status" value="1"/>
</dbReference>
<keyword evidence="5" id="KW-0963">Cytoplasm</keyword>
<dbReference type="PRINTS" id="PR00109">
    <property type="entry name" value="TYRKINASE"/>
</dbReference>
<evidence type="ECO:0000256" key="5">
    <source>
        <dbReference type="ARBA" id="ARBA00022490"/>
    </source>
</evidence>
<dbReference type="PROSITE" id="PS50001">
    <property type="entry name" value="SH2"/>
    <property type="match status" value="1"/>
</dbReference>
<dbReference type="Pfam" id="PF07714">
    <property type="entry name" value="PK_Tyr_Ser-Thr"/>
    <property type="match status" value="1"/>
</dbReference>
<dbReference type="PROSITE" id="PS51741">
    <property type="entry name" value="F_BAR"/>
    <property type="match status" value="1"/>
</dbReference>
<evidence type="ECO:0000256" key="11">
    <source>
        <dbReference type="ARBA" id="ARBA00023054"/>
    </source>
</evidence>
<dbReference type="SMART" id="SM00220">
    <property type="entry name" value="S_TKc"/>
    <property type="match status" value="1"/>
</dbReference>
<evidence type="ECO:0000256" key="18">
    <source>
        <dbReference type="PROSITE-ProRule" id="PRU00191"/>
    </source>
</evidence>
<dbReference type="SUPFAM" id="SSF103657">
    <property type="entry name" value="BAR/IMD domain-like"/>
    <property type="match status" value="1"/>
</dbReference>
<organism evidence="26 27">
    <name type="scientific">Octopus sinensis</name>
    <name type="common">East Asian common octopus</name>
    <dbReference type="NCBI Taxonomy" id="2607531"/>
    <lineage>
        <taxon>Eukaryota</taxon>
        <taxon>Metazoa</taxon>
        <taxon>Spiralia</taxon>
        <taxon>Lophotrochozoa</taxon>
        <taxon>Mollusca</taxon>
        <taxon>Cephalopoda</taxon>
        <taxon>Coleoidea</taxon>
        <taxon>Octopodiformes</taxon>
        <taxon>Octopoda</taxon>
        <taxon>Incirrata</taxon>
        <taxon>Octopodidae</taxon>
        <taxon>Octopus</taxon>
    </lineage>
</organism>
<dbReference type="InterPro" id="IPR031160">
    <property type="entry name" value="F_BAR_dom"/>
</dbReference>
<evidence type="ECO:0000256" key="17">
    <source>
        <dbReference type="PIRSR" id="PIRSR000632-2"/>
    </source>
</evidence>
<keyword evidence="18" id="KW-0727">SH2 domain</keyword>
<sequence length="962" mass="110253">MGIANDLQGRSSHEALIRLLDEELSLMETMKKCMAIRVEGDRKYVDMLSNFLQAAQKIGTVEFQTSIYRAWNCIIEETEKLVNHVRKNVDELSSKTLKALGNLILEKKSAKKSYIEERIYLDEELLKIQDDVNKQENDYTRVLDKFKVDKARYDDLCAKGKIKKIEDAKSHYLRTTSKLHKLHNEYIIAIKVASLHQNDYLVKLLPSFLTHHEETHIGLTEGWKYILSQYTQLTDLTMSKPSSPTSIISKSVNNIEPDQYFQDFVAKHKSNPLTGEKVTFTTALLSDYSGTLKAEKLAIDDLTATSVKQKLEDIRKDVTKYEEQKNTVLKEQTQLEADVETCSRLLKEKDENTTVLELQKLKHKVSVNKWNFIKTKCNYLHYQAVADFIDQSIQEIDGEPPPAIPHLDFDPSCLQVGSGATLLKKFNSMPNTLRRFASRSTLFNMSTIDYSAEDGTSMVSASSSQTKARWNITNIFKSLGGNVISTPSPDNTESKQNQNQNQKQNYEEQFDVKGVEEYNGEDSSSSVASLSSYLRRSHVNLSKNTNSSWLKTLHTTTGRGLAERNKWECYEESSVRKISQDLGNFNETAPVSQRLEDEEWFHGVLPREEVQRLLVTDGDFLVRESKNKKTNEVLYVLSVYWNGHRHFIIQTKEEGWHLEGPTFPTIQHLIHNQMTKGQPVTSKSQAILKNPILREPWELKNDDILLDMKIGNGNFGEVYKGKYKPEDKVVAVKTCRDSLTEEQRKTFLQEGRILKQYDHPNIVKFIGIAAQRKPVMIVMEYVEGGSLLLFLRKNGRQQTRNQLVLMCENASSGMNYLESKNCIHRDLAARNCLVGENSVIKISDFGMSREEEMYVVSDGMKQIPIKWTAPEALNYGKYTSLCDVWSFGILMWEVFSSGLTPYQGMSNAQAKERIDAGYRMPAPQGTPEEIYELMHRCWKYDPEARPHFDEINKELKKILATI</sequence>
<dbReference type="InterPro" id="IPR035849">
    <property type="entry name" value="Fes/Fps/Fer_SH2"/>
</dbReference>
<dbReference type="InterPro" id="IPR036860">
    <property type="entry name" value="SH2_dom_sf"/>
</dbReference>
<dbReference type="FunFam" id="3.30.505.10:FF:000051">
    <property type="entry name" value="Tyrosine-protein kinase"/>
    <property type="match status" value="1"/>
</dbReference>
<evidence type="ECO:0000256" key="13">
    <source>
        <dbReference type="ARBA" id="ARBA00023137"/>
    </source>
</evidence>
<dbReference type="SMART" id="SM00055">
    <property type="entry name" value="FCH"/>
    <property type="match status" value="1"/>
</dbReference>
<dbReference type="InterPro" id="IPR020635">
    <property type="entry name" value="Tyr_kinase_cat_dom"/>
</dbReference>
<dbReference type="CDD" id="cd10361">
    <property type="entry name" value="SH2_Fps_family"/>
    <property type="match status" value="1"/>
</dbReference>
<dbReference type="Proteomes" id="UP000515154">
    <property type="component" value="Unplaced"/>
</dbReference>
<feature type="active site" description="Proton acceptor" evidence="16">
    <location>
        <position position="826"/>
    </location>
</feature>
<dbReference type="InterPro" id="IPR027267">
    <property type="entry name" value="AH/BAR_dom_sf"/>
</dbReference>
<comment type="similarity">
    <text evidence="15">Belongs to the protein kinase superfamily. Tyr protein kinase family. Fes/fps subfamily.</text>
</comment>
<evidence type="ECO:0000259" key="24">
    <source>
        <dbReference type="PROSITE" id="PS50011"/>
    </source>
</evidence>
<evidence type="ECO:0000256" key="6">
    <source>
        <dbReference type="ARBA" id="ARBA00022553"/>
    </source>
</evidence>
<dbReference type="EC" id="2.7.10.2" evidence="3"/>
<accession>A0A6P7TZK3</accession>
<dbReference type="InterPro" id="IPR001060">
    <property type="entry name" value="FCH_dom"/>
</dbReference>
<dbReference type="InterPro" id="IPR000980">
    <property type="entry name" value="SH2"/>
</dbReference>
<keyword evidence="12" id="KW-0472">Membrane</keyword>
<feature type="binding site" evidence="17">
    <location>
        <begin position="710"/>
        <end position="718"/>
    </location>
    <ligand>
        <name>ATP</name>
        <dbReference type="ChEBI" id="CHEBI:30616"/>
    </ligand>
</feature>
<comment type="subcellular location">
    <subcellularLocation>
        <location evidence="1">Cell membrane</location>
        <topology evidence="1">Peripheral membrane protein</topology>
    </subcellularLocation>
    <subcellularLocation>
        <location evidence="2">Cytoplasm</location>
    </subcellularLocation>
</comment>
<evidence type="ECO:0000256" key="8">
    <source>
        <dbReference type="ARBA" id="ARBA00022741"/>
    </source>
</evidence>
<evidence type="ECO:0000256" key="2">
    <source>
        <dbReference type="ARBA" id="ARBA00004496"/>
    </source>
</evidence>
<dbReference type="GO" id="GO:0004715">
    <property type="term" value="F:non-membrane spanning protein tyrosine kinase activity"/>
    <property type="evidence" value="ECO:0007669"/>
    <property type="project" value="UniProtKB-EC"/>
</dbReference>
<dbReference type="PROSITE" id="PS50011">
    <property type="entry name" value="PROTEIN_KINASE_DOM"/>
    <property type="match status" value="1"/>
</dbReference>
<feature type="region of interest" description="Disordered" evidence="22">
    <location>
        <begin position="481"/>
        <end position="504"/>
    </location>
</feature>
<dbReference type="InterPro" id="IPR008266">
    <property type="entry name" value="Tyr_kinase_AS"/>
</dbReference>
<dbReference type="PANTHER" id="PTHR24418">
    <property type="entry name" value="TYROSINE-PROTEIN KINASE"/>
    <property type="match status" value="1"/>
</dbReference>
<evidence type="ECO:0000256" key="10">
    <source>
        <dbReference type="ARBA" id="ARBA00022840"/>
    </source>
</evidence>
<dbReference type="FunFam" id="1.10.510.10:FF:000212">
    <property type="entry name" value="Tyrosine-protein kinase"/>
    <property type="match status" value="1"/>
</dbReference>
<keyword evidence="10 17" id="KW-0067">ATP-binding</keyword>
<keyword evidence="13" id="KW-0829">Tyrosine-protein kinase</keyword>
<keyword evidence="7" id="KW-0808">Transferase</keyword>
<evidence type="ECO:0000256" key="16">
    <source>
        <dbReference type="PIRSR" id="PIRSR000632-1"/>
    </source>
</evidence>
<evidence type="ECO:0000256" key="12">
    <source>
        <dbReference type="ARBA" id="ARBA00023136"/>
    </source>
</evidence>
<dbReference type="FunFam" id="3.30.200.20:FF:000194">
    <property type="entry name" value="protein-tyrosine kinase 2-beta isoform X1"/>
    <property type="match status" value="1"/>
</dbReference>
<dbReference type="KEGG" id="osn:115229080"/>
<evidence type="ECO:0000259" key="23">
    <source>
        <dbReference type="PROSITE" id="PS50001"/>
    </source>
</evidence>
<dbReference type="SUPFAM" id="SSF55550">
    <property type="entry name" value="SH2 domain"/>
    <property type="match status" value="1"/>
</dbReference>
<evidence type="ECO:0000256" key="9">
    <source>
        <dbReference type="ARBA" id="ARBA00022777"/>
    </source>
</evidence>
<feature type="coiled-coil region" evidence="21">
    <location>
        <begin position="304"/>
        <end position="338"/>
    </location>
</feature>
<dbReference type="PROSITE" id="PS00107">
    <property type="entry name" value="PROTEIN_KINASE_ATP"/>
    <property type="match status" value="1"/>
</dbReference>
<feature type="domain" description="F-BAR" evidence="25">
    <location>
        <begin position="1"/>
        <end position="260"/>
    </location>
</feature>
<dbReference type="InterPro" id="IPR000719">
    <property type="entry name" value="Prot_kinase_dom"/>
</dbReference>
<dbReference type="GO" id="GO:0005886">
    <property type="term" value="C:plasma membrane"/>
    <property type="evidence" value="ECO:0007669"/>
    <property type="project" value="UniProtKB-SubCell"/>
</dbReference>
<evidence type="ECO:0000256" key="21">
    <source>
        <dbReference type="SAM" id="Coils"/>
    </source>
</evidence>
<dbReference type="CDD" id="cd05041">
    <property type="entry name" value="PTKc_Fes_like"/>
    <property type="match status" value="1"/>
</dbReference>
<name>A0A6P7TZK3_9MOLL</name>
<evidence type="ECO:0000256" key="7">
    <source>
        <dbReference type="ARBA" id="ARBA00022679"/>
    </source>
</evidence>
<keyword evidence="26" id="KW-1185">Reference proteome</keyword>
<keyword evidence="9" id="KW-0418">Kinase</keyword>
<dbReference type="InterPro" id="IPR001245">
    <property type="entry name" value="Ser-Thr/Tyr_kinase_cat_dom"/>
</dbReference>
<evidence type="ECO:0000256" key="15">
    <source>
        <dbReference type="ARBA" id="ARBA00061333"/>
    </source>
</evidence>
<dbReference type="RefSeq" id="XP_029655360.1">
    <property type="nucleotide sequence ID" value="XM_029799500.2"/>
</dbReference>
<reference evidence="27" key="1">
    <citation type="submission" date="2025-08" db="UniProtKB">
        <authorList>
            <consortium name="RefSeq"/>
        </authorList>
    </citation>
    <scope>IDENTIFICATION</scope>
</reference>
<gene>
    <name evidence="27" type="primary">LOC115229080</name>
</gene>
<dbReference type="InterPro" id="IPR011009">
    <property type="entry name" value="Kinase-like_dom_sf"/>
</dbReference>
<evidence type="ECO:0000313" key="26">
    <source>
        <dbReference type="Proteomes" id="UP000515154"/>
    </source>
</evidence>
<keyword evidence="4" id="KW-1003">Cell membrane</keyword>
<feature type="compositionally biased region" description="Low complexity" evidence="22">
    <location>
        <begin position="495"/>
        <end position="504"/>
    </location>
</feature>
<feature type="domain" description="SH2" evidence="23">
    <location>
        <begin position="600"/>
        <end position="692"/>
    </location>
</feature>
<evidence type="ECO:0000256" key="20">
    <source>
        <dbReference type="PROSITE-ProRule" id="PRU10141"/>
    </source>
</evidence>
<dbReference type="Gene3D" id="1.20.1270.60">
    <property type="entry name" value="Arfaptin homology (AH) domain/BAR domain"/>
    <property type="match status" value="1"/>
</dbReference>
<dbReference type="AlphaFoldDB" id="A0A6P7TZK3"/>
<keyword evidence="11 19" id="KW-0175">Coiled coil</keyword>
<evidence type="ECO:0000256" key="14">
    <source>
        <dbReference type="ARBA" id="ARBA00051245"/>
    </source>
</evidence>
<evidence type="ECO:0000259" key="25">
    <source>
        <dbReference type="PROSITE" id="PS51741"/>
    </source>
</evidence>
<evidence type="ECO:0000256" key="1">
    <source>
        <dbReference type="ARBA" id="ARBA00004202"/>
    </source>
</evidence>
<evidence type="ECO:0000256" key="3">
    <source>
        <dbReference type="ARBA" id="ARBA00011903"/>
    </source>
</evidence>
<dbReference type="InterPro" id="IPR017441">
    <property type="entry name" value="Protein_kinase_ATP_BS"/>
</dbReference>
<keyword evidence="8 17" id="KW-0547">Nucleotide-binding</keyword>
<evidence type="ECO:0000256" key="22">
    <source>
        <dbReference type="SAM" id="MobiDB-lite"/>
    </source>
</evidence>
<dbReference type="InterPro" id="IPR050198">
    <property type="entry name" value="Non-receptor_tyrosine_kinases"/>
</dbReference>
<evidence type="ECO:0000256" key="19">
    <source>
        <dbReference type="PROSITE-ProRule" id="PRU01077"/>
    </source>
</evidence>
<dbReference type="GO" id="GO:0005524">
    <property type="term" value="F:ATP binding"/>
    <property type="evidence" value="ECO:0007669"/>
    <property type="project" value="UniProtKB-UniRule"/>
</dbReference>
<dbReference type="InterPro" id="IPR016250">
    <property type="entry name" value="Tyr-prot_kinase_Fes/Fps"/>
</dbReference>
<comment type="catalytic activity">
    <reaction evidence="14">
        <text>L-tyrosyl-[protein] + ATP = O-phospho-L-tyrosyl-[protein] + ADP + H(+)</text>
        <dbReference type="Rhea" id="RHEA:10596"/>
        <dbReference type="Rhea" id="RHEA-COMP:10136"/>
        <dbReference type="Rhea" id="RHEA-COMP:20101"/>
        <dbReference type="ChEBI" id="CHEBI:15378"/>
        <dbReference type="ChEBI" id="CHEBI:30616"/>
        <dbReference type="ChEBI" id="CHEBI:46858"/>
        <dbReference type="ChEBI" id="CHEBI:61978"/>
        <dbReference type="ChEBI" id="CHEBI:456216"/>
        <dbReference type="EC" id="2.7.10.2"/>
    </reaction>
</comment>
<dbReference type="SUPFAM" id="SSF56112">
    <property type="entry name" value="Protein kinase-like (PK-like)"/>
    <property type="match status" value="1"/>
</dbReference>
<dbReference type="PROSITE" id="PS00109">
    <property type="entry name" value="PROTEIN_KINASE_TYR"/>
    <property type="match status" value="1"/>
</dbReference>
<dbReference type="Pfam" id="PF00017">
    <property type="entry name" value="SH2"/>
    <property type="match status" value="1"/>
</dbReference>
<feature type="binding site" evidence="17 20">
    <location>
        <position position="733"/>
    </location>
    <ligand>
        <name>ATP</name>
        <dbReference type="ChEBI" id="CHEBI:30616"/>
    </ligand>
</feature>
<evidence type="ECO:0000313" key="27">
    <source>
        <dbReference type="RefSeq" id="XP_029655360.1"/>
    </source>
</evidence>
<evidence type="ECO:0000256" key="4">
    <source>
        <dbReference type="ARBA" id="ARBA00022475"/>
    </source>
</evidence>